<gene>
    <name evidence="3" type="ORF">NEOLEDRAFT_1145403</name>
</gene>
<evidence type="ECO:0000259" key="2">
    <source>
        <dbReference type="PROSITE" id="PS50011"/>
    </source>
</evidence>
<dbReference type="SMART" id="SM00220">
    <property type="entry name" value="S_TKc"/>
    <property type="match status" value="1"/>
</dbReference>
<dbReference type="Gene3D" id="1.10.510.10">
    <property type="entry name" value="Transferase(Phosphotransferase) domain 1"/>
    <property type="match status" value="1"/>
</dbReference>
<dbReference type="InterPro" id="IPR000719">
    <property type="entry name" value="Prot_kinase_dom"/>
</dbReference>
<dbReference type="PANTHER" id="PTHR44329">
    <property type="entry name" value="SERINE/THREONINE-PROTEIN KINASE TNNI3K-RELATED"/>
    <property type="match status" value="1"/>
</dbReference>
<dbReference type="PROSITE" id="PS00108">
    <property type="entry name" value="PROTEIN_KINASE_ST"/>
    <property type="match status" value="1"/>
</dbReference>
<dbReference type="EMBL" id="KV425555">
    <property type="protein sequence ID" value="KZT29110.1"/>
    <property type="molecule type" value="Genomic_DNA"/>
</dbReference>
<name>A0A165V3M5_9AGAM</name>
<dbReference type="InterPro" id="IPR008271">
    <property type="entry name" value="Ser/Thr_kinase_AS"/>
</dbReference>
<dbReference type="InterPro" id="IPR051681">
    <property type="entry name" value="Ser/Thr_Kinases-Pseudokinases"/>
</dbReference>
<evidence type="ECO:0000313" key="3">
    <source>
        <dbReference type="EMBL" id="KZT29110.1"/>
    </source>
</evidence>
<reference evidence="3 4" key="1">
    <citation type="journal article" date="2016" name="Mol. Biol. Evol.">
        <title>Comparative Genomics of Early-Diverging Mushroom-Forming Fungi Provides Insights into the Origins of Lignocellulose Decay Capabilities.</title>
        <authorList>
            <person name="Nagy L.G."/>
            <person name="Riley R."/>
            <person name="Tritt A."/>
            <person name="Adam C."/>
            <person name="Daum C."/>
            <person name="Floudas D."/>
            <person name="Sun H."/>
            <person name="Yadav J.S."/>
            <person name="Pangilinan J."/>
            <person name="Larsson K.H."/>
            <person name="Matsuura K."/>
            <person name="Barry K."/>
            <person name="Labutti K."/>
            <person name="Kuo R."/>
            <person name="Ohm R.A."/>
            <person name="Bhattacharya S.S."/>
            <person name="Shirouzu T."/>
            <person name="Yoshinaga Y."/>
            <person name="Martin F.M."/>
            <person name="Grigoriev I.V."/>
            <person name="Hibbett D.S."/>
        </authorList>
    </citation>
    <scope>NUCLEOTIDE SEQUENCE [LARGE SCALE GENOMIC DNA]</scope>
    <source>
        <strain evidence="3 4">HHB14362 ss-1</strain>
    </source>
</reference>
<evidence type="ECO:0000256" key="1">
    <source>
        <dbReference type="SAM" id="MobiDB-lite"/>
    </source>
</evidence>
<dbReference type="AlphaFoldDB" id="A0A165V3M5"/>
<feature type="region of interest" description="Disordered" evidence="1">
    <location>
        <begin position="121"/>
        <end position="160"/>
    </location>
</feature>
<feature type="compositionally biased region" description="Low complexity" evidence="1">
    <location>
        <begin position="1"/>
        <end position="11"/>
    </location>
</feature>
<dbReference type="Pfam" id="PF00069">
    <property type="entry name" value="Pkinase"/>
    <property type="match status" value="1"/>
</dbReference>
<dbReference type="GO" id="GO:0005524">
    <property type="term" value="F:ATP binding"/>
    <property type="evidence" value="ECO:0007669"/>
    <property type="project" value="InterPro"/>
</dbReference>
<dbReference type="STRING" id="1314782.A0A165V3M5"/>
<dbReference type="GO" id="GO:0004674">
    <property type="term" value="F:protein serine/threonine kinase activity"/>
    <property type="evidence" value="ECO:0007669"/>
    <property type="project" value="TreeGrafter"/>
</dbReference>
<dbReference type="InParanoid" id="A0A165V3M5"/>
<feature type="region of interest" description="Disordered" evidence="1">
    <location>
        <begin position="1"/>
        <end position="24"/>
    </location>
</feature>
<proteinExistence type="predicted"/>
<keyword evidence="3" id="KW-0418">Kinase</keyword>
<keyword evidence="3" id="KW-0808">Transferase</keyword>
<feature type="domain" description="Protein kinase" evidence="2">
    <location>
        <begin position="292"/>
        <end position="581"/>
    </location>
</feature>
<evidence type="ECO:0000313" key="4">
    <source>
        <dbReference type="Proteomes" id="UP000076761"/>
    </source>
</evidence>
<organism evidence="3 4">
    <name type="scientific">Neolentinus lepideus HHB14362 ss-1</name>
    <dbReference type="NCBI Taxonomy" id="1314782"/>
    <lineage>
        <taxon>Eukaryota</taxon>
        <taxon>Fungi</taxon>
        <taxon>Dikarya</taxon>
        <taxon>Basidiomycota</taxon>
        <taxon>Agaricomycotina</taxon>
        <taxon>Agaricomycetes</taxon>
        <taxon>Gloeophyllales</taxon>
        <taxon>Gloeophyllaceae</taxon>
        <taxon>Neolentinus</taxon>
    </lineage>
</organism>
<keyword evidence="4" id="KW-1185">Reference proteome</keyword>
<dbReference type="Proteomes" id="UP000076761">
    <property type="component" value="Unassembled WGS sequence"/>
</dbReference>
<dbReference type="SUPFAM" id="SSF56112">
    <property type="entry name" value="Protein kinase-like (PK-like)"/>
    <property type="match status" value="1"/>
</dbReference>
<dbReference type="PROSITE" id="PS50011">
    <property type="entry name" value="PROTEIN_KINASE_DOM"/>
    <property type="match status" value="1"/>
</dbReference>
<accession>A0A165V3M5</accession>
<protein>
    <submittedName>
        <fullName evidence="3">Kinase-like protein</fullName>
    </submittedName>
</protein>
<sequence>MSSDSSSPLSPTGQPTRISSKPPVSDVFHSAKHAAAFPVRKALKAVDKSVEASYMKWCYWGPFMPEGHASTLDDLYSALVDLRNDLRIQTATISGSVKAVPKLWKLRAIAAEFSDTATLSSKEAMGRAQSLPPMRLERSTSSGSDTNLHKLTLDSEDEEQPERTLHELLFDDKFIEELRGTTKRPELLDLLIKVVDLERTADRDRPKFRNGTKQLVDQENIVPQVAALPKIIIKFALDMFERAIKDVGDRVSDAAGSNEAVLLRSRFEGVVRGISHKARILPPSMFLEGVKIYPHLHAARGGAASVYKGSFGEMDVAVKIVHQTHLEDFTNQPGETGMEQFNREAIIWQQASSFSNVQPLIGVAQHLPAPAPRGPGMVSSWCKNGSLRKYLAEKARRNESVDRIRILERIANALRCMHNHKPPLIHKDLKQGNIVVNDDGEPCLTDFGISTFSSSFTISNEYASSGTLRWMAPEILEDPNTTNQQIRERITPACDMYAFACVCYETYTLKSPWQGEIVDGQPRMLSDVQIREKVLAGMRPSRPPGDVIPNEVWLLMEKCWVNDPQIRMTAAAAQKDLADMLSPS</sequence>
<dbReference type="InterPro" id="IPR011009">
    <property type="entry name" value="Kinase-like_dom_sf"/>
</dbReference>
<dbReference type="OrthoDB" id="26722at2759"/>